<dbReference type="GO" id="GO:0006955">
    <property type="term" value="P:immune response"/>
    <property type="evidence" value="ECO:0007669"/>
    <property type="project" value="InterPro"/>
</dbReference>
<dbReference type="PRINTS" id="PR01234">
    <property type="entry name" value="TNECROSISFCT"/>
</dbReference>
<evidence type="ECO:0000256" key="4">
    <source>
        <dbReference type="ARBA" id="ARBA00023136"/>
    </source>
</evidence>
<dbReference type="GO" id="GO:0016020">
    <property type="term" value="C:membrane"/>
    <property type="evidence" value="ECO:0007669"/>
    <property type="project" value="UniProtKB-SubCell"/>
</dbReference>
<evidence type="ECO:0000256" key="3">
    <source>
        <dbReference type="ARBA" id="ARBA00022514"/>
    </source>
</evidence>
<comment type="caution">
    <text evidence="7">The sequence shown here is derived from an EMBL/GenBank/DDBJ whole genome shotgun (WGS) entry which is preliminary data.</text>
</comment>
<keyword evidence="8" id="KW-1185">Reference proteome</keyword>
<feature type="domain" description="THD" evidence="6">
    <location>
        <begin position="151"/>
        <end position="288"/>
    </location>
</feature>
<dbReference type="Gene3D" id="2.60.120.40">
    <property type="match status" value="1"/>
</dbReference>
<evidence type="ECO:0000313" key="7">
    <source>
        <dbReference type="EMBL" id="OWK11867.1"/>
    </source>
</evidence>
<organism evidence="7 8">
    <name type="scientific">Cervus elaphus hippelaphus</name>
    <name type="common">European red deer</name>
    <dbReference type="NCBI Taxonomy" id="46360"/>
    <lineage>
        <taxon>Eukaryota</taxon>
        <taxon>Metazoa</taxon>
        <taxon>Chordata</taxon>
        <taxon>Craniata</taxon>
        <taxon>Vertebrata</taxon>
        <taxon>Euteleostomi</taxon>
        <taxon>Mammalia</taxon>
        <taxon>Eutheria</taxon>
        <taxon>Laurasiatheria</taxon>
        <taxon>Artiodactyla</taxon>
        <taxon>Ruminantia</taxon>
        <taxon>Pecora</taxon>
        <taxon>Cervidae</taxon>
        <taxon>Cervinae</taxon>
        <taxon>Cervus</taxon>
    </lineage>
</organism>
<dbReference type="GO" id="GO:0005615">
    <property type="term" value="C:extracellular space"/>
    <property type="evidence" value="ECO:0007669"/>
    <property type="project" value="UniProtKB-KW"/>
</dbReference>
<dbReference type="Proteomes" id="UP000242450">
    <property type="component" value="Chromosome 9"/>
</dbReference>
<evidence type="ECO:0000259" key="6">
    <source>
        <dbReference type="PROSITE" id="PS50049"/>
    </source>
</evidence>
<dbReference type="SUPFAM" id="SSF49842">
    <property type="entry name" value="TNF-like"/>
    <property type="match status" value="1"/>
</dbReference>
<evidence type="ECO:0000313" key="8">
    <source>
        <dbReference type="Proteomes" id="UP000242450"/>
    </source>
</evidence>
<dbReference type="OrthoDB" id="6116320at2759"/>
<dbReference type="InterPro" id="IPR008983">
    <property type="entry name" value="Tumour_necrosis_fac-like_dom"/>
</dbReference>
<dbReference type="InterPro" id="IPR006052">
    <property type="entry name" value="TNF_dom"/>
</dbReference>
<keyword evidence="5" id="KW-0812">Transmembrane</keyword>
<dbReference type="AlphaFoldDB" id="A0A212D0U5"/>
<sequence length="288" mass="31602">MVEVPDCQRPVKGTLKNPPYSLGVPADVYQPLPSPPLSLDSAEPARPWASWGLVHSGMEETVVKPSVFVVDGQTDIPFRRLGCSRKRQPCSATQLGLGLMLLLVVAGLAVQGWFLLQLHWRLEAVGAPLQDKGAEAWEQMLQEQKPQQHNPAAHLTGANFSLTGSSDPLLWETKLGPTFLRGLCYRDGALVVTQAGYYYIYSKESSGCLPITHGLYMRTASYPKELELLVSRQSPWGQAGGSQVWWDSSFLGGVVHLDVGEEVVVRMPGEHVVQLLDGTRSYFGAFMV</sequence>
<comment type="subcellular location">
    <subcellularLocation>
        <location evidence="1">Membrane</location>
    </subcellularLocation>
</comment>
<feature type="transmembrane region" description="Helical" evidence="5">
    <location>
        <begin position="95"/>
        <end position="116"/>
    </location>
</feature>
<evidence type="ECO:0000256" key="2">
    <source>
        <dbReference type="ARBA" id="ARBA00008670"/>
    </source>
</evidence>
<keyword evidence="4 5" id="KW-0472">Membrane</keyword>
<evidence type="ECO:0000256" key="1">
    <source>
        <dbReference type="ARBA" id="ARBA00004370"/>
    </source>
</evidence>
<dbReference type="Pfam" id="PF00229">
    <property type="entry name" value="TNF"/>
    <property type="match status" value="1"/>
</dbReference>
<dbReference type="CDD" id="cd00184">
    <property type="entry name" value="TNF"/>
    <property type="match status" value="1"/>
</dbReference>
<dbReference type="PROSITE" id="PS50049">
    <property type="entry name" value="THD_2"/>
    <property type="match status" value="1"/>
</dbReference>
<dbReference type="PANTHER" id="PTHR11471">
    <property type="entry name" value="TUMOR NECROSIS FACTOR FAMILY MEMBER"/>
    <property type="match status" value="1"/>
</dbReference>
<gene>
    <name evidence="7" type="ORF">Celaphus_00003266</name>
</gene>
<keyword evidence="3" id="KW-0202">Cytokine</keyword>
<dbReference type="EMBL" id="MKHE01000009">
    <property type="protein sequence ID" value="OWK11867.1"/>
    <property type="molecule type" value="Genomic_DNA"/>
</dbReference>
<dbReference type="PANTHER" id="PTHR11471:SF34">
    <property type="entry name" value="TUMOR NECROSIS FACTOR LIGAND SUPERFAMILY MEMBER 14"/>
    <property type="match status" value="1"/>
</dbReference>
<accession>A0A212D0U5</accession>
<keyword evidence="5" id="KW-1133">Transmembrane helix</keyword>
<protein>
    <submittedName>
        <fullName evidence="7">TNFSF14</fullName>
    </submittedName>
</protein>
<reference evidence="7 8" key="1">
    <citation type="journal article" date="2018" name="Mol. Genet. Genomics">
        <title>The red deer Cervus elaphus genome CerEla1.0: sequencing, annotating, genes, and chromosomes.</title>
        <authorList>
            <person name="Bana N.A."/>
            <person name="Nyiri A."/>
            <person name="Nagy J."/>
            <person name="Frank K."/>
            <person name="Nagy T."/>
            <person name="Steger V."/>
            <person name="Schiller M."/>
            <person name="Lakatos P."/>
            <person name="Sugar L."/>
            <person name="Horn P."/>
            <person name="Barta E."/>
            <person name="Orosz L."/>
        </authorList>
    </citation>
    <scope>NUCLEOTIDE SEQUENCE [LARGE SCALE GENOMIC DNA]</scope>
    <source>
        <strain evidence="7">Hungarian</strain>
    </source>
</reference>
<proteinExistence type="inferred from homology"/>
<comment type="similarity">
    <text evidence="2">Belongs to the tumor necrosis factor family.</text>
</comment>
<name>A0A212D0U5_CEREH</name>
<dbReference type="GO" id="GO:0005164">
    <property type="term" value="F:tumor necrosis factor receptor binding"/>
    <property type="evidence" value="ECO:0007669"/>
    <property type="project" value="InterPro"/>
</dbReference>
<dbReference type="InterPro" id="IPR006053">
    <property type="entry name" value="TNF"/>
</dbReference>
<dbReference type="SMART" id="SM00207">
    <property type="entry name" value="TNF"/>
    <property type="match status" value="1"/>
</dbReference>
<dbReference type="GO" id="GO:0005125">
    <property type="term" value="F:cytokine activity"/>
    <property type="evidence" value="ECO:0007669"/>
    <property type="project" value="UniProtKB-KW"/>
</dbReference>
<evidence type="ECO:0000256" key="5">
    <source>
        <dbReference type="SAM" id="Phobius"/>
    </source>
</evidence>